<proteinExistence type="inferred from homology"/>
<dbReference type="EMBL" id="RSCL01000011">
    <property type="protein sequence ID" value="RUT04399.1"/>
    <property type="molecule type" value="Genomic_DNA"/>
</dbReference>
<comment type="caution">
    <text evidence="5">The sequence shown here is derived from an EMBL/GenBank/DDBJ whole genome shotgun (WGS) entry which is preliminary data.</text>
</comment>
<name>A0A433VEF7_9CYAN</name>
<comment type="similarity">
    <text evidence="2 4">Belongs to the cytochrome P450 family.</text>
</comment>
<dbReference type="InterPro" id="IPR017972">
    <property type="entry name" value="Cyt_P450_CS"/>
</dbReference>
<keyword evidence="4" id="KW-0560">Oxidoreductase</keyword>
<gene>
    <name evidence="5" type="ORF">DSM106972_046270</name>
</gene>
<dbReference type="SUPFAM" id="SSF48264">
    <property type="entry name" value="Cytochrome P450"/>
    <property type="match status" value="1"/>
</dbReference>
<dbReference type="Pfam" id="PF00067">
    <property type="entry name" value="p450"/>
    <property type="match status" value="1"/>
</dbReference>
<dbReference type="InterPro" id="IPR036396">
    <property type="entry name" value="Cyt_P450_sf"/>
</dbReference>
<dbReference type="AlphaFoldDB" id="A0A433VEF7"/>
<dbReference type="PRINTS" id="PR00385">
    <property type="entry name" value="P450"/>
</dbReference>
<keyword evidence="3 4" id="KW-0479">Metal-binding</keyword>
<dbReference type="InterPro" id="IPR002401">
    <property type="entry name" value="Cyt_P450_E_grp-I"/>
</dbReference>
<evidence type="ECO:0000256" key="2">
    <source>
        <dbReference type="ARBA" id="ARBA00010617"/>
    </source>
</evidence>
<keyword evidence="6" id="KW-1185">Reference proteome</keyword>
<keyword evidence="4" id="KW-0503">Monooxygenase</keyword>
<organism evidence="5 6">
    <name type="scientific">Dulcicalothrix desertica PCC 7102</name>
    <dbReference type="NCBI Taxonomy" id="232991"/>
    <lineage>
        <taxon>Bacteria</taxon>
        <taxon>Bacillati</taxon>
        <taxon>Cyanobacteriota</taxon>
        <taxon>Cyanophyceae</taxon>
        <taxon>Nostocales</taxon>
        <taxon>Calotrichaceae</taxon>
        <taxon>Dulcicalothrix</taxon>
    </lineage>
</organism>
<evidence type="ECO:0000256" key="4">
    <source>
        <dbReference type="RuleBase" id="RU000461"/>
    </source>
</evidence>
<dbReference type="Proteomes" id="UP000271624">
    <property type="component" value="Unassembled WGS sequence"/>
</dbReference>
<protein>
    <submittedName>
        <fullName evidence="5">Cytochrome P450</fullName>
    </submittedName>
</protein>
<evidence type="ECO:0000313" key="6">
    <source>
        <dbReference type="Proteomes" id="UP000271624"/>
    </source>
</evidence>
<feature type="binding site" description="axial binding residue" evidence="3">
    <location>
        <position position="395"/>
    </location>
    <ligand>
        <name>heme</name>
        <dbReference type="ChEBI" id="CHEBI:30413"/>
    </ligand>
    <ligandPart>
        <name>Fe</name>
        <dbReference type="ChEBI" id="CHEBI:18248"/>
    </ligandPart>
</feature>
<accession>A0A433VEF7</accession>
<dbReference type="PROSITE" id="PS00086">
    <property type="entry name" value="CYTOCHROME_P450"/>
    <property type="match status" value="1"/>
</dbReference>
<dbReference type="PANTHER" id="PTHR24305">
    <property type="entry name" value="CYTOCHROME P450"/>
    <property type="match status" value="1"/>
</dbReference>
<dbReference type="RefSeq" id="WP_127082999.1">
    <property type="nucleotide sequence ID" value="NZ_RSCL01000011.1"/>
</dbReference>
<keyword evidence="3 4" id="KW-0349">Heme</keyword>
<sequence length="454" mass="51759">MTVKLPDGPQTHPWVQTFHWLTNPLEFMEDCTKRYGDIFTLRIGPVFTPQVFITNPKAIQQIFSTDPKVLDSGEAAGIKSPLVGRQSMLALEGKPHQRQRKLLTPPFHGERMLFFAQEIREITASVTDKWLLNETFSVLSSMQEISLQVILKAVFGLDAGERYDKLKTLLLEILNPKRPFVFILMFVFPAVQRDFGAWSPWGHFLRLKQQIDEIIYTEIQERREKAEPERNDILSLMMAARDEFGQPMTDVELRDELMTLLVAGHETTATVLSWALYWIYSLPEVRSKLLQELDNLGENPELNAILQLPYLNAVCSETLRLYPVAMLALNRLVKSPIEIMGYQLAPGTLVIPCIYLTHHREDLYPNSKQFQPERFLERQFSPSEFLPFGGGNRRCIGLAFAMFEMKLVLATILSNLEMAVVGEPVQPVRKGALLGPSKGVPMVVTTKKRTLAIF</sequence>
<evidence type="ECO:0000313" key="5">
    <source>
        <dbReference type="EMBL" id="RUT04399.1"/>
    </source>
</evidence>
<dbReference type="InterPro" id="IPR001128">
    <property type="entry name" value="Cyt_P450"/>
</dbReference>
<keyword evidence="3 4" id="KW-0408">Iron</keyword>
<dbReference type="PANTHER" id="PTHR24305:SF166">
    <property type="entry name" value="CYTOCHROME P450 12A4, MITOCHONDRIAL-RELATED"/>
    <property type="match status" value="1"/>
</dbReference>
<dbReference type="Gene3D" id="1.10.630.10">
    <property type="entry name" value="Cytochrome P450"/>
    <property type="match status" value="1"/>
</dbReference>
<reference evidence="5" key="2">
    <citation type="journal article" date="2019" name="Genome Biol. Evol.">
        <title>Day and night: Metabolic profiles and evolutionary relationships of six axenic non-marine cyanobacteria.</title>
        <authorList>
            <person name="Will S.E."/>
            <person name="Henke P."/>
            <person name="Boedeker C."/>
            <person name="Huang S."/>
            <person name="Brinkmann H."/>
            <person name="Rohde M."/>
            <person name="Jarek M."/>
            <person name="Friedl T."/>
            <person name="Seufert S."/>
            <person name="Schumacher M."/>
            <person name="Overmann J."/>
            <person name="Neumann-Schaal M."/>
            <person name="Petersen J."/>
        </authorList>
    </citation>
    <scope>NUCLEOTIDE SEQUENCE [LARGE SCALE GENOMIC DNA]</scope>
    <source>
        <strain evidence="5">PCC 7102</strain>
    </source>
</reference>
<evidence type="ECO:0000256" key="3">
    <source>
        <dbReference type="PIRSR" id="PIRSR602401-1"/>
    </source>
</evidence>
<comment type="cofactor">
    <cofactor evidence="1 3">
        <name>heme</name>
        <dbReference type="ChEBI" id="CHEBI:30413"/>
    </cofactor>
</comment>
<dbReference type="InterPro" id="IPR050121">
    <property type="entry name" value="Cytochrome_P450_monoxygenase"/>
</dbReference>
<reference evidence="5" key="1">
    <citation type="submission" date="2018-12" db="EMBL/GenBank/DDBJ databases">
        <authorList>
            <person name="Will S."/>
            <person name="Neumann-Schaal M."/>
            <person name="Henke P."/>
        </authorList>
    </citation>
    <scope>NUCLEOTIDE SEQUENCE</scope>
    <source>
        <strain evidence="5">PCC 7102</strain>
    </source>
</reference>
<dbReference type="GO" id="GO:0004497">
    <property type="term" value="F:monooxygenase activity"/>
    <property type="evidence" value="ECO:0007669"/>
    <property type="project" value="UniProtKB-KW"/>
</dbReference>
<dbReference type="PRINTS" id="PR00463">
    <property type="entry name" value="EP450I"/>
</dbReference>
<dbReference type="OrthoDB" id="446280at2"/>
<dbReference type="GO" id="GO:0005506">
    <property type="term" value="F:iron ion binding"/>
    <property type="evidence" value="ECO:0007669"/>
    <property type="project" value="InterPro"/>
</dbReference>
<dbReference type="CDD" id="cd11053">
    <property type="entry name" value="CYP110-like"/>
    <property type="match status" value="1"/>
</dbReference>
<dbReference type="GO" id="GO:0016705">
    <property type="term" value="F:oxidoreductase activity, acting on paired donors, with incorporation or reduction of molecular oxygen"/>
    <property type="evidence" value="ECO:0007669"/>
    <property type="project" value="InterPro"/>
</dbReference>
<evidence type="ECO:0000256" key="1">
    <source>
        <dbReference type="ARBA" id="ARBA00001971"/>
    </source>
</evidence>
<dbReference type="GO" id="GO:0020037">
    <property type="term" value="F:heme binding"/>
    <property type="evidence" value="ECO:0007669"/>
    <property type="project" value="InterPro"/>
</dbReference>